<accession>A0A1F5NKX9</accession>
<keyword evidence="1" id="KW-1133">Transmembrane helix</keyword>
<keyword evidence="1" id="KW-0472">Membrane</keyword>
<reference evidence="2 3" key="1">
    <citation type="journal article" date="2016" name="Nat. Commun.">
        <title>Thousands of microbial genomes shed light on interconnected biogeochemical processes in an aquifer system.</title>
        <authorList>
            <person name="Anantharaman K."/>
            <person name="Brown C.T."/>
            <person name="Hug L.A."/>
            <person name="Sharon I."/>
            <person name="Castelle C.J."/>
            <person name="Probst A.J."/>
            <person name="Thomas B.C."/>
            <person name="Singh A."/>
            <person name="Wilkins M.J."/>
            <person name="Karaoz U."/>
            <person name="Brodie E.L."/>
            <person name="Williams K.H."/>
            <person name="Hubbard S.S."/>
            <person name="Banfield J.F."/>
        </authorList>
    </citation>
    <scope>NUCLEOTIDE SEQUENCE [LARGE SCALE GENOMIC DNA]</scope>
</reference>
<sequence length="81" mass="8962">MSIQITQNDKKVISAALLAVVLLVGLFYAERARKEQSKSVKNDMICIQVVTKARNPKTGEIREFSTPCDVPVGWIKSGINN</sequence>
<evidence type="ECO:0000313" key="2">
    <source>
        <dbReference type="EMBL" id="OGE78305.1"/>
    </source>
</evidence>
<dbReference type="STRING" id="1817824.A2751_04100"/>
<protein>
    <submittedName>
        <fullName evidence="2">Uncharacterized protein</fullName>
    </submittedName>
</protein>
<comment type="caution">
    <text evidence="2">The sequence shown here is derived from an EMBL/GenBank/DDBJ whole genome shotgun (WGS) entry which is preliminary data.</text>
</comment>
<dbReference type="EMBL" id="MFEK01000014">
    <property type="protein sequence ID" value="OGE78305.1"/>
    <property type="molecule type" value="Genomic_DNA"/>
</dbReference>
<dbReference type="AlphaFoldDB" id="A0A1F5NKX9"/>
<feature type="transmembrane region" description="Helical" evidence="1">
    <location>
        <begin position="12"/>
        <end position="29"/>
    </location>
</feature>
<name>A0A1F5NKX9_9BACT</name>
<keyword evidence="1" id="KW-0812">Transmembrane</keyword>
<dbReference type="Proteomes" id="UP000176864">
    <property type="component" value="Unassembled WGS sequence"/>
</dbReference>
<evidence type="ECO:0000256" key="1">
    <source>
        <dbReference type="SAM" id="Phobius"/>
    </source>
</evidence>
<evidence type="ECO:0000313" key="3">
    <source>
        <dbReference type="Proteomes" id="UP000176864"/>
    </source>
</evidence>
<organism evidence="2 3">
    <name type="scientific">Candidatus Doudnabacteria bacterium RIFCSPHIGHO2_01_FULL_46_14</name>
    <dbReference type="NCBI Taxonomy" id="1817824"/>
    <lineage>
        <taxon>Bacteria</taxon>
        <taxon>Candidatus Doudnaibacteriota</taxon>
    </lineage>
</organism>
<proteinExistence type="predicted"/>
<gene>
    <name evidence="2" type="ORF">A2751_04100</name>
</gene>